<protein>
    <submittedName>
        <fullName evidence="2">Uncharacterized protein</fullName>
    </submittedName>
</protein>
<dbReference type="PANTHER" id="PTHR33835:SF2">
    <property type="entry name" value="LYSINE-TRNA LIGASE"/>
    <property type="match status" value="1"/>
</dbReference>
<gene>
    <name evidence="2" type="ORF">WJX72_010476</name>
</gene>
<evidence type="ECO:0000313" key="2">
    <source>
        <dbReference type="EMBL" id="KAK9820449.1"/>
    </source>
</evidence>
<dbReference type="InterPro" id="IPR025638">
    <property type="entry name" value="DUF4336"/>
</dbReference>
<dbReference type="Pfam" id="PF14234">
    <property type="entry name" value="DUF4336"/>
    <property type="match status" value="2"/>
</dbReference>
<dbReference type="AlphaFoldDB" id="A0AAW1QG99"/>
<feature type="region of interest" description="Disordered" evidence="1">
    <location>
        <begin position="17"/>
        <end position="42"/>
    </location>
</feature>
<proteinExistence type="predicted"/>
<organism evidence="2 3">
    <name type="scientific">[Myrmecia] bisecta</name>
    <dbReference type="NCBI Taxonomy" id="41462"/>
    <lineage>
        <taxon>Eukaryota</taxon>
        <taxon>Viridiplantae</taxon>
        <taxon>Chlorophyta</taxon>
        <taxon>core chlorophytes</taxon>
        <taxon>Trebouxiophyceae</taxon>
        <taxon>Trebouxiales</taxon>
        <taxon>Trebouxiaceae</taxon>
        <taxon>Myrmecia</taxon>
    </lineage>
</organism>
<evidence type="ECO:0000313" key="3">
    <source>
        <dbReference type="Proteomes" id="UP001489004"/>
    </source>
</evidence>
<dbReference type="PANTHER" id="PTHR33835">
    <property type="entry name" value="YALI0C07656P"/>
    <property type="match status" value="1"/>
</dbReference>
<name>A0AAW1QG99_9CHLO</name>
<comment type="caution">
    <text evidence="2">The sequence shown here is derived from an EMBL/GenBank/DDBJ whole genome shotgun (WGS) entry which is preliminary data.</text>
</comment>
<dbReference type="EMBL" id="JALJOR010000003">
    <property type="protein sequence ID" value="KAK9820449.1"/>
    <property type="molecule type" value="Genomic_DNA"/>
</dbReference>
<accession>A0AAW1QG99</accession>
<reference evidence="2 3" key="1">
    <citation type="journal article" date="2024" name="Nat. Commun.">
        <title>Phylogenomics reveals the evolutionary origins of lichenization in chlorophyte algae.</title>
        <authorList>
            <person name="Puginier C."/>
            <person name="Libourel C."/>
            <person name="Otte J."/>
            <person name="Skaloud P."/>
            <person name="Haon M."/>
            <person name="Grisel S."/>
            <person name="Petersen M."/>
            <person name="Berrin J.G."/>
            <person name="Delaux P.M."/>
            <person name="Dal Grande F."/>
            <person name="Keller J."/>
        </authorList>
    </citation>
    <scope>NUCLEOTIDE SEQUENCE [LARGE SCALE GENOMIC DNA]</scope>
    <source>
        <strain evidence="2 3">SAG 2043</strain>
    </source>
</reference>
<evidence type="ECO:0000256" key="1">
    <source>
        <dbReference type="SAM" id="MobiDB-lite"/>
    </source>
</evidence>
<sequence>MERGLVSTRGLPTWPCTNLLRRQPSSRDSRRGSRVIQCRSTAAKTAKQQARKEVVKKTVRIDRLGGRAKKQEAPAAGSRLYFNVTGFPFPLGPFLERKTIRYEVEPDKIWLFEQEQGLGFSNVATNVRMTVIKLQSGGLWVHAPVAPTRECVALIKELGYPVEYIVLPTFAYEHKIFVGPFSRAFPGAEVHIAPRQWSWPVKLPPSFFGIFATSTLKDSDQTTPWAAEIEQKVLSSSVGIGPYVEVAFFHKQTRTLLVTDAVIMVPSKPPEVVRPEALLEAGGRLPAIIKALCGGDEEERASTSGQSDAPPADPKARKNLGWKRMALQILYFVPGNLINPDRSFRAVSQQLIVSPVVRTLVVNNSKAEVRAWVDAITREWNFRSIIPAHFAAPIFAGKEDFRRAFYFLYEATAEPARPAGLLQAVFGGVINSPKKGVAFPQRDMRALNGLEGFLKNAGVVNK</sequence>
<dbReference type="Proteomes" id="UP001489004">
    <property type="component" value="Unassembled WGS sequence"/>
</dbReference>
<keyword evidence="3" id="KW-1185">Reference proteome</keyword>